<dbReference type="InterPro" id="IPR024747">
    <property type="entry name" value="Pyridox_Oxase-rel"/>
</dbReference>
<proteinExistence type="predicted"/>
<evidence type="ECO:0000313" key="1">
    <source>
        <dbReference type="EMBL" id="SKC97877.1"/>
    </source>
</evidence>
<name>A0A1T5NBR8_9BACT</name>
<gene>
    <name evidence="1" type="ORF">SAMN05660461_1033</name>
</gene>
<dbReference type="SUPFAM" id="SSF50475">
    <property type="entry name" value="FMN-binding split barrel"/>
    <property type="match status" value="1"/>
</dbReference>
<dbReference type="RefSeq" id="WP_079468329.1">
    <property type="nucleotide sequence ID" value="NZ_FUZZ01000001.1"/>
</dbReference>
<dbReference type="InterPro" id="IPR012349">
    <property type="entry name" value="Split_barrel_FMN-bd"/>
</dbReference>
<dbReference type="PANTHER" id="PTHR34071">
    <property type="entry name" value="5-NITROIMIDAZOLE ANTIBIOTICS RESISTANCE PROTEIN, NIMA-FAMILY-RELATED PROTEIN-RELATED"/>
    <property type="match status" value="1"/>
</dbReference>
<organism evidence="1 2">
    <name type="scientific">Chitinophaga ginsengisegetis</name>
    <dbReference type="NCBI Taxonomy" id="393003"/>
    <lineage>
        <taxon>Bacteria</taxon>
        <taxon>Pseudomonadati</taxon>
        <taxon>Bacteroidota</taxon>
        <taxon>Chitinophagia</taxon>
        <taxon>Chitinophagales</taxon>
        <taxon>Chitinophagaceae</taxon>
        <taxon>Chitinophaga</taxon>
    </lineage>
</organism>
<dbReference type="Gene3D" id="2.30.110.10">
    <property type="entry name" value="Electron Transport, Fmn-binding Protein, Chain A"/>
    <property type="match status" value="1"/>
</dbReference>
<dbReference type="Pfam" id="PF12900">
    <property type="entry name" value="Pyridox_ox_2"/>
    <property type="match status" value="1"/>
</dbReference>
<dbReference type="EMBL" id="FUZZ01000001">
    <property type="protein sequence ID" value="SKC97877.1"/>
    <property type="molecule type" value="Genomic_DNA"/>
</dbReference>
<protein>
    <recommendedName>
        <fullName evidence="3">Pyridoxamine 5'-phosphate oxidase</fullName>
    </recommendedName>
</protein>
<sequence>MLGKLNLDQIDQVLAKNVTGRIGCTDGQKVYIVPVSYAFNNAYLVIHSREGMKIDMMRQHPHVCFQVDEITDMANWRSVVLWGDYEEITDPKERFYAMKFLVSRLAHLQVSETAGVSDMHEEIATERMPENIIRPIVYRIRITEKTGRFESI</sequence>
<dbReference type="PANTHER" id="PTHR34071:SF2">
    <property type="entry name" value="FLAVIN-NUCLEOTIDE-BINDING PROTEIN"/>
    <property type="match status" value="1"/>
</dbReference>
<evidence type="ECO:0000313" key="2">
    <source>
        <dbReference type="Proteomes" id="UP000190166"/>
    </source>
</evidence>
<accession>A0A1T5NBR8</accession>
<evidence type="ECO:0008006" key="3">
    <source>
        <dbReference type="Google" id="ProtNLM"/>
    </source>
</evidence>
<dbReference type="Proteomes" id="UP000190166">
    <property type="component" value="Unassembled WGS sequence"/>
</dbReference>
<reference evidence="1 2" key="1">
    <citation type="submission" date="2017-02" db="EMBL/GenBank/DDBJ databases">
        <authorList>
            <person name="Peterson S.W."/>
        </authorList>
    </citation>
    <scope>NUCLEOTIDE SEQUENCE [LARGE SCALE GENOMIC DNA]</scope>
    <source>
        <strain evidence="1 2">DSM 18108</strain>
    </source>
</reference>
<keyword evidence="2" id="KW-1185">Reference proteome</keyword>
<dbReference type="STRING" id="393003.SAMN05660461_1033"/>
<dbReference type="AlphaFoldDB" id="A0A1T5NBR8"/>